<dbReference type="SUPFAM" id="SSF54695">
    <property type="entry name" value="POZ domain"/>
    <property type="match status" value="1"/>
</dbReference>
<dbReference type="Gene3D" id="3.30.710.10">
    <property type="entry name" value="Potassium Channel Kv1.1, Chain A"/>
    <property type="match status" value="1"/>
</dbReference>
<dbReference type="CDD" id="cd18186">
    <property type="entry name" value="BTB_POZ_ZBTB_KLHL-like"/>
    <property type="match status" value="1"/>
</dbReference>
<dbReference type="SMART" id="SM00225">
    <property type="entry name" value="BTB"/>
    <property type="match status" value="1"/>
</dbReference>
<gene>
    <name evidence="2" type="ORF">LCER1_G000216</name>
</gene>
<name>A0A7D8UVB0_9HELO</name>
<evidence type="ECO:0000313" key="2">
    <source>
        <dbReference type="EMBL" id="TVY59229.1"/>
    </source>
</evidence>
<proteinExistence type="predicted"/>
<dbReference type="InterPro" id="IPR000210">
    <property type="entry name" value="BTB/POZ_dom"/>
</dbReference>
<dbReference type="AlphaFoldDB" id="A0A7D8UVB0"/>
<dbReference type="PROSITE" id="PS50097">
    <property type="entry name" value="BTB"/>
    <property type="match status" value="1"/>
</dbReference>
<accession>A0A7D8UVB0</accession>
<keyword evidence="3" id="KW-1185">Reference proteome</keyword>
<reference evidence="2 3" key="1">
    <citation type="submission" date="2018-05" db="EMBL/GenBank/DDBJ databases">
        <title>Whole genome sequencing for identification of molecular markers to develop diagnostic detection tools for the regulated plant pathogen Lachnellula willkommii.</title>
        <authorList>
            <person name="Giroux E."/>
            <person name="Bilodeau G."/>
        </authorList>
    </citation>
    <scope>NUCLEOTIDE SEQUENCE [LARGE SCALE GENOMIC DNA]</scope>
    <source>
        <strain evidence="2 3">CBS 625.97</strain>
    </source>
</reference>
<feature type="domain" description="BTB" evidence="1">
    <location>
        <begin position="17"/>
        <end position="86"/>
    </location>
</feature>
<organism evidence="2 3">
    <name type="scientific">Lachnellula cervina</name>
    <dbReference type="NCBI Taxonomy" id="1316786"/>
    <lineage>
        <taxon>Eukaryota</taxon>
        <taxon>Fungi</taxon>
        <taxon>Dikarya</taxon>
        <taxon>Ascomycota</taxon>
        <taxon>Pezizomycotina</taxon>
        <taxon>Leotiomycetes</taxon>
        <taxon>Helotiales</taxon>
        <taxon>Lachnaceae</taxon>
        <taxon>Lachnellula</taxon>
    </lineage>
</organism>
<evidence type="ECO:0000313" key="3">
    <source>
        <dbReference type="Proteomes" id="UP000481288"/>
    </source>
</evidence>
<dbReference type="Pfam" id="PF00651">
    <property type="entry name" value="BTB"/>
    <property type="match status" value="1"/>
</dbReference>
<dbReference type="Proteomes" id="UP000481288">
    <property type="component" value="Unassembled WGS sequence"/>
</dbReference>
<sequence length="264" mass="29964">MSSSASAIFDAYDLGTDIVTIHVGPKRKAFAVHKDLICNRSDFFSKAFNGPFEEGVESTMYLPEDDPQAFSALVAWIYRDQLPLHPSERFADDDDGFDKYINMLLVFFTLAEKLCINALANQIMDRIQDVQFQHACIFGGAELEYIYANSHRWSKLRTYGVLMVIRRGSGSEGEEIDEKEGENDVESFREGVLKLHESQPDFGRDFIMLQMKYGIRFHPGKDCADPQIRDSKTGFGRCFFHTHAKSEVCHLGPEPVDTNGHETD</sequence>
<comment type="caution">
    <text evidence="2">The sequence shown here is derived from an EMBL/GenBank/DDBJ whole genome shotgun (WGS) entry which is preliminary data.</text>
</comment>
<evidence type="ECO:0000259" key="1">
    <source>
        <dbReference type="PROSITE" id="PS50097"/>
    </source>
</evidence>
<dbReference type="PANTHER" id="PTHR47843">
    <property type="entry name" value="BTB DOMAIN-CONTAINING PROTEIN-RELATED"/>
    <property type="match status" value="1"/>
</dbReference>
<dbReference type="InterPro" id="IPR011333">
    <property type="entry name" value="SKP1/BTB/POZ_sf"/>
</dbReference>
<dbReference type="EMBL" id="QGMG01000009">
    <property type="protein sequence ID" value="TVY59229.1"/>
    <property type="molecule type" value="Genomic_DNA"/>
</dbReference>
<dbReference type="OrthoDB" id="6359816at2759"/>
<protein>
    <recommendedName>
        <fullName evidence="1">BTB domain-containing protein</fullName>
    </recommendedName>
</protein>